<dbReference type="Proteomes" id="UP000214720">
    <property type="component" value="Unassembled WGS sequence"/>
</dbReference>
<dbReference type="EMBL" id="MTHB01000205">
    <property type="protein sequence ID" value="OXC74750.1"/>
    <property type="molecule type" value="Genomic_DNA"/>
</dbReference>
<reference evidence="3" key="1">
    <citation type="submission" date="2017-01" db="EMBL/GenBank/DDBJ databases">
        <title>Genome Analysis of Deinococcus marmoris KOPRI26562.</title>
        <authorList>
            <person name="Kim J.H."/>
            <person name="Oh H.-M."/>
        </authorList>
    </citation>
    <scope>NUCLEOTIDE SEQUENCE [LARGE SCALE GENOMIC DNA]</scope>
    <source>
        <strain evidence="3">PAMC 26633</strain>
    </source>
</reference>
<sequence>MATQTFLESLLSLRPGAEVSEGDLASMVDQEFARLSSSVPAQDSMRVSEMARRRRNTRLEARSSAPPDTVDRKAV</sequence>
<gene>
    <name evidence="2" type="ORF">BSU04_30405</name>
</gene>
<accession>A0A226WVA5</accession>
<feature type="region of interest" description="Disordered" evidence="1">
    <location>
        <begin position="39"/>
        <end position="75"/>
    </location>
</feature>
<protein>
    <submittedName>
        <fullName evidence="2">Uncharacterized protein</fullName>
    </submittedName>
</protein>
<name>A0A226WVA5_CABSO</name>
<evidence type="ECO:0000313" key="3">
    <source>
        <dbReference type="Proteomes" id="UP000214720"/>
    </source>
</evidence>
<evidence type="ECO:0000313" key="2">
    <source>
        <dbReference type="EMBL" id="OXC74750.1"/>
    </source>
</evidence>
<evidence type="ECO:0000256" key="1">
    <source>
        <dbReference type="SAM" id="MobiDB-lite"/>
    </source>
</evidence>
<comment type="caution">
    <text evidence="2">The sequence shown here is derived from an EMBL/GenBank/DDBJ whole genome shotgun (WGS) entry which is preliminary data.</text>
</comment>
<proteinExistence type="predicted"/>
<dbReference type="RefSeq" id="WP_089163752.1">
    <property type="nucleotide sequence ID" value="NZ_MTHB01000205.1"/>
</dbReference>
<organism evidence="2 3">
    <name type="scientific">Caballeronia sordidicola</name>
    <name type="common">Burkholderia sordidicola</name>
    <dbReference type="NCBI Taxonomy" id="196367"/>
    <lineage>
        <taxon>Bacteria</taxon>
        <taxon>Pseudomonadati</taxon>
        <taxon>Pseudomonadota</taxon>
        <taxon>Betaproteobacteria</taxon>
        <taxon>Burkholderiales</taxon>
        <taxon>Burkholderiaceae</taxon>
        <taxon>Caballeronia</taxon>
    </lineage>
</organism>
<dbReference type="AlphaFoldDB" id="A0A226WVA5"/>